<sequence>MKILHTSDWHLGQSFMGKSREEEHQAFLTWLLKTIEEENINVLIVAGDIFDTGTPPNYALELYYNFLTKLSLSSCENIIITAGNHDSIATLKAPKQLLKALNIHVITSGDENENEVVEVYKKGKLEGIVCAVPFLRDYVVRQSVSAQTMNDKESSLTHGIKEHYNNVYKEALIVADKKNIPIIATGHLTTVGSKTSESEREIYIGGTLDIDSDFLSKNFDYVALGHLHINQKVGCEHVRYCGSPIPLSFSESTSQKKVNIVEFENKTIKVTELDIPLHRPLLVLRGDVTSILKDFESVEDKNTWIEVHLNDENPFHANQVIRDKAEELELILLAVKIDKTEKALHKEDFDVISLDELNPFEVFERRMEKDGLEDEDFVKELVVNFKQIVSEVQNS</sequence>
<evidence type="ECO:0000256" key="3">
    <source>
        <dbReference type="ARBA" id="ARBA00013365"/>
    </source>
</evidence>
<keyword evidence="7" id="KW-0255">Endonuclease</keyword>
<keyword evidence="4 7" id="KW-0540">Nuclease</keyword>
<dbReference type="RefSeq" id="WP_194367745.1">
    <property type="nucleotide sequence ID" value="NZ_CP054493.1"/>
</dbReference>
<proteinExistence type="inferred from homology"/>
<dbReference type="Pfam" id="PF00149">
    <property type="entry name" value="Metallophos"/>
    <property type="match status" value="1"/>
</dbReference>
<dbReference type="InterPro" id="IPR029052">
    <property type="entry name" value="Metallo-depent_PP-like"/>
</dbReference>
<evidence type="ECO:0000256" key="4">
    <source>
        <dbReference type="ARBA" id="ARBA00022722"/>
    </source>
</evidence>
<feature type="domain" description="Nuclease SbcCD subunit D C-terminal" evidence="9">
    <location>
        <begin position="279"/>
        <end position="369"/>
    </location>
</feature>
<comment type="subunit">
    <text evidence="2 7">Heterodimer of SbcC and SbcD.</text>
</comment>
<keyword evidence="5 7" id="KW-0378">Hydrolase</keyword>
<comment type="function">
    <text evidence="7">SbcCD cleaves DNA hairpin structures. These structures can inhibit DNA replication and are intermediates in certain DNA recombination reactions. The complex acts as a 3'-&gt;5' double strand exonuclease that can open hairpins. It also has a 5' single-strand endonuclease activity.</text>
</comment>
<keyword evidence="11" id="KW-1185">Reference proteome</keyword>
<dbReference type="CDD" id="cd00840">
    <property type="entry name" value="MPP_Mre11_N"/>
    <property type="match status" value="1"/>
</dbReference>
<dbReference type="GO" id="GO:0006260">
    <property type="term" value="P:DNA replication"/>
    <property type="evidence" value="ECO:0007669"/>
    <property type="project" value="UniProtKB-KW"/>
</dbReference>
<evidence type="ECO:0000313" key="10">
    <source>
        <dbReference type="EMBL" id="QOY55707.1"/>
    </source>
</evidence>
<gene>
    <name evidence="7" type="primary">sbcD</name>
    <name evidence="10" type="ORF">HUE87_05640</name>
</gene>
<dbReference type="PANTHER" id="PTHR30337">
    <property type="entry name" value="COMPONENT OF ATP-DEPENDENT DSDNA EXONUCLEASE"/>
    <property type="match status" value="1"/>
</dbReference>
<evidence type="ECO:0000256" key="1">
    <source>
        <dbReference type="ARBA" id="ARBA00010555"/>
    </source>
</evidence>
<feature type="domain" description="Calcineurin-like phosphoesterase" evidence="8">
    <location>
        <begin position="1"/>
        <end position="229"/>
    </location>
</feature>
<accession>A0A7S7RQR4</accession>
<organism evidence="10 11">
    <name type="scientific">Candidatus Sulfurimonas marisnigri</name>
    <dbReference type="NCBI Taxonomy" id="2740405"/>
    <lineage>
        <taxon>Bacteria</taxon>
        <taxon>Pseudomonadati</taxon>
        <taxon>Campylobacterota</taxon>
        <taxon>Epsilonproteobacteria</taxon>
        <taxon>Campylobacterales</taxon>
        <taxon>Sulfurimonadaceae</taxon>
        <taxon>Sulfurimonas</taxon>
    </lineage>
</organism>
<dbReference type="InterPro" id="IPR050535">
    <property type="entry name" value="DNA_Repair-Maintenance_Comp"/>
</dbReference>
<dbReference type="GO" id="GO:0008408">
    <property type="term" value="F:3'-5' exonuclease activity"/>
    <property type="evidence" value="ECO:0007669"/>
    <property type="project" value="InterPro"/>
</dbReference>
<dbReference type="Gene3D" id="3.60.21.10">
    <property type="match status" value="1"/>
</dbReference>
<dbReference type="InterPro" id="IPR004593">
    <property type="entry name" value="SbcD"/>
</dbReference>
<name>A0A7S7RQR4_9BACT</name>
<dbReference type="InterPro" id="IPR026843">
    <property type="entry name" value="SbcD_C"/>
</dbReference>
<keyword evidence="7" id="KW-0235">DNA replication</keyword>
<evidence type="ECO:0000256" key="7">
    <source>
        <dbReference type="RuleBase" id="RU363069"/>
    </source>
</evidence>
<dbReference type="AlphaFoldDB" id="A0A7S7RQR4"/>
<evidence type="ECO:0000256" key="2">
    <source>
        <dbReference type="ARBA" id="ARBA00011322"/>
    </source>
</evidence>
<reference evidence="10 11" key="1">
    <citation type="submission" date="2020-05" db="EMBL/GenBank/DDBJ databases">
        <title>Sulfurimonas marisnigri, sp. nov., and Sulfurimonas baltica, sp. nov., manganese oxide reducing chemolithoautotrophs of the class Epsilonproteobacteria isolated from the pelagic redoxclines of the Black and Baltic Seas and emended description of the genus Sulfurimonas.</title>
        <authorList>
            <person name="Henkel J.V."/>
            <person name="Laudan C."/>
            <person name="Werner J."/>
            <person name="Neu T."/>
            <person name="Plewe S."/>
            <person name="Sproer C."/>
            <person name="Bunk B."/>
            <person name="Schulz-Vogt H.N."/>
        </authorList>
    </citation>
    <scope>NUCLEOTIDE SEQUENCE [LARGE SCALE GENOMIC DNA]</scope>
    <source>
        <strain evidence="10 11">SoZ1</strain>
    </source>
</reference>
<dbReference type="KEGG" id="smas:HUE87_05640"/>
<dbReference type="GO" id="GO:0004519">
    <property type="term" value="F:endonuclease activity"/>
    <property type="evidence" value="ECO:0007669"/>
    <property type="project" value="UniProtKB-KW"/>
</dbReference>
<dbReference type="Pfam" id="PF12320">
    <property type="entry name" value="SbcD_C"/>
    <property type="match status" value="1"/>
</dbReference>
<keyword evidence="7" id="KW-0233">DNA recombination</keyword>
<keyword evidence="6 7" id="KW-0269">Exonuclease</keyword>
<dbReference type="Proteomes" id="UP000593836">
    <property type="component" value="Chromosome"/>
</dbReference>
<comment type="similarity">
    <text evidence="1 7">Belongs to the SbcD family.</text>
</comment>
<evidence type="ECO:0000256" key="6">
    <source>
        <dbReference type="ARBA" id="ARBA00022839"/>
    </source>
</evidence>
<dbReference type="InterPro" id="IPR004843">
    <property type="entry name" value="Calcineurin-like_PHP"/>
</dbReference>
<dbReference type="EMBL" id="CP054493">
    <property type="protein sequence ID" value="QOY55707.1"/>
    <property type="molecule type" value="Genomic_DNA"/>
</dbReference>
<dbReference type="NCBIfam" id="TIGR00619">
    <property type="entry name" value="sbcd"/>
    <property type="match status" value="1"/>
</dbReference>
<dbReference type="InterPro" id="IPR041796">
    <property type="entry name" value="Mre11_N"/>
</dbReference>
<dbReference type="SUPFAM" id="SSF56300">
    <property type="entry name" value="Metallo-dependent phosphatases"/>
    <property type="match status" value="1"/>
</dbReference>
<evidence type="ECO:0000259" key="9">
    <source>
        <dbReference type="Pfam" id="PF12320"/>
    </source>
</evidence>
<dbReference type="PANTHER" id="PTHR30337:SF0">
    <property type="entry name" value="NUCLEASE SBCCD SUBUNIT D"/>
    <property type="match status" value="1"/>
</dbReference>
<evidence type="ECO:0000313" key="11">
    <source>
        <dbReference type="Proteomes" id="UP000593836"/>
    </source>
</evidence>
<evidence type="ECO:0000256" key="5">
    <source>
        <dbReference type="ARBA" id="ARBA00022801"/>
    </source>
</evidence>
<dbReference type="GO" id="GO:0006310">
    <property type="term" value="P:DNA recombination"/>
    <property type="evidence" value="ECO:0007669"/>
    <property type="project" value="UniProtKB-KW"/>
</dbReference>
<protein>
    <recommendedName>
        <fullName evidence="3 7">Nuclease SbcCD subunit D</fullName>
    </recommendedName>
</protein>
<evidence type="ECO:0000259" key="8">
    <source>
        <dbReference type="Pfam" id="PF00149"/>
    </source>
</evidence>